<reference evidence="2 3" key="1">
    <citation type="journal article" date="2019" name="Environ. Microbiol.">
        <title>Species interactions and distinct microbial communities in high Arctic permafrost affected cryosols are associated with the CH4 and CO2 gas fluxes.</title>
        <authorList>
            <person name="Altshuler I."/>
            <person name="Hamel J."/>
            <person name="Turney S."/>
            <person name="Magnuson E."/>
            <person name="Levesque R."/>
            <person name="Greer C."/>
            <person name="Whyte L.G."/>
        </authorList>
    </citation>
    <scope>NUCLEOTIDE SEQUENCE [LARGE SCALE GENOMIC DNA]</scope>
    <source>
        <strain evidence="2 3">E6.1</strain>
    </source>
</reference>
<evidence type="ECO:0000313" key="3">
    <source>
        <dbReference type="Proteomes" id="UP000319931"/>
    </source>
</evidence>
<feature type="chain" id="PRO_5021489601" description="Nuclear transport factor 2 family protein" evidence="1">
    <location>
        <begin position="27"/>
        <end position="159"/>
    </location>
</feature>
<evidence type="ECO:0008006" key="4">
    <source>
        <dbReference type="Google" id="ProtNLM"/>
    </source>
</evidence>
<protein>
    <recommendedName>
        <fullName evidence="4">Nuclear transport factor 2 family protein</fullName>
    </recommendedName>
</protein>
<keyword evidence="3" id="KW-1185">Reference proteome</keyword>
<sequence>MVMRRQAMMTVRGLAVSMMLTSGAIASAPPAPPVFIDELATRIVPTQSAASFDAYCATFANDLTVTVDGKRIAGNKAAWVAAEHHRLGKVDRFVVGFAEGYDALLVIERYDDRSDLPVSPSVLFDPRYKARAVRYAVGPDHLIHTIQIAETDGVFQVPK</sequence>
<dbReference type="AlphaFoldDB" id="A0A502FS45"/>
<comment type="caution">
    <text evidence="2">The sequence shown here is derived from an EMBL/GenBank/DDBJ whole genome shotgun (WGS) entry which is preliminary data.</text>
</comment>
<proteinExistence type="predicted"/>
<keyword evidence="1" id="KW-0732">Signal</keyword>
<evidence type="ECO:0000256" key="1">
    <source>
        <dbReference type="SAM" id="SignalP"/>
    </source>
</evidence>
<evidence type="ECO:0000313" key="2">
    <source>
        <dbReference type="EMBL" id="TPG52200.1"/>
    </source>
</evidence>
<feature type="signal peptide" evidence="1">
    <location>
        <begin position="1"/>
        <end position="26"/>
    </location>
</feature>
<dbReference type="Proteomes" id="UP000319931">
    <property type="component" value="Unassembled WGS sequence"/>
</dbReference>
<gene>
    <name evidence="2" type="ORF">EAH76_16010</name>
</gene>
<organism evidence="2 3">
    <name type="scientific">Sphingomonas glacialis</name>
    <dbReference type="NCBI Taxonomy" id="658225"/>
    <lineage>
        <taxon>Bacteria</taxon>
        <taxon>Pseudomonadati</taxon>
        <taxon>Pseudomonadota</taxon>
        <taxon>Alphaproteobacteria</taxon>
        <taxon>Sphingomonadales</taxon>
        <taxon>Sphingomonadaceae</taxon>
        <taxon>Sphingomonas</taxon>
    </lineage>
</organism>
<dbReference type="EMBL" id="RCZC01000004">
    <property type="protein sequence ID" value="TPG52200.1"/>
    <property type="molecule type" value="Genomic_DNA"/>
</dbReference>
<name>A0A502FS45_9SPHN</name>
<accession>A0A502FS45</accession>